<dbReference type="AlphaFoldDB" id="A0A1Q8R084"/>
<evidence type="ECO:0000259" key="3">
    <source>
        <dbReference type="Pfam" id="PF00266"/>
    </source>
</evidence>
<dbReference type="InterPro" id="IPR015422">
    <property type="entry name" value="PyrdxlP-dep_Trfase_small"/>
</dbReference>
<dbReference type="GO" id="GO:0003824">
    <property type="term" value="F:catalytic activity"/>
    <property type="evidence" value="ECO:0007669"/>
    <property type="project" value="UniProtKB-ARBA"/>
</dbReference>
<dbReference type="PANTHER" id="PTHR43586">
    <property type="entry name" value="CYSTEINE DESULFURASE"/>
    <property type="match status" value="1"/>
</dbReference>
<reference evidence="4 5" key="1">
    <citation type="submission" date="2016-09" db="EMBL/GenBank/DDBJ databases">
        <title>Complete genome of Desulfosporosinus sp. OL.</title>
        <authorList>
            <person name="Mardanov A."/>
            <person name="Beletsky A."/>
            <person name="Panova A."/>
            <person name="Karnachuk O."/>
            <person name="Ravin N."/>
        </authorList>
    </citation>
    <scope>NUCLEOTIDE SEQUENCE [LARGE SCALE GENOMIC DNA]</scope>
    <source>
        <strain evidence="4 5">OL</strain>
    </source>
</reference>
<dbReference type="OrthoDB" id="9804366at2"/>
<organism evidence="4 5">
    <name type="scientific">Desulfosporosinus metallidurans</name>
    <dbReference type="NCBI Taxonomy" id="1888891"/>
    <lineage>
        <taxon>Bacteria</taxon>
        <taxon>Bacillati</taxon>
        <taxon>Bacillota</taxon>
        <taxon>Clostridia</taxon>
        <taxon>Eubacteriales</taxon>
        <taxon>Desulfitobacteriaceae</taxon>
        <taxon>Desulfosporosinus</taxon>
    </lineage>
</organism>
<dbReference type="STRING" id="1888891.DSOL_1096"/>
<proteinExistence type="predicted"/>
<dbReference type="InterPro" id="IPR000192">
    <property type="entry name" value="Aminotrans_V_dom"/>
</dbReference>
<dbReference type="RefSeq" id="WP_075363849.1">
    <property type="nucleotide sequence ID" value="NZ_MLBF01000005.1"/>
</dbReference>
<keyword evidence="2" id="KW-0663">Pyridoxal phosphate</keyword>
<sequence length="487" mass="55290">MQLQNYFEEFRANTIGYDQVFKTHYGNVKMVYADWTASGRMYGPIENTIINNFGPFVGNTHSESSETGMLMTQAYHFAHQRIKEHVKADENDVIITTGSGMTGVINKLQRIMGLKISEKLRPFVNIPEELKPVVFITHMEHHSNQTSWIETISDVEVISPDRNGLIDLKNLDKLLKKYSTRKLKIGSFTACSNVTGIQTPYHKMAKLMHQNGGICFVDFAASAPYIHIDMHPADPEEKLDAIFFSPHKFLGGPATSGVLVFDSRLYSNNIPDDPGGGTVDWTNPWGGHKYSSDIEIREDGGTPGFLQAIKAALCLELKDKMNVENMLKREKELMKILFNGLDKVEGLHILAENIRDRLGVLSFYVDTIHYNLLVKILNDRFGVQSRGGCSCAGTYGHYLFNIDESTSNKITHFIDSGDLSKKPGWVRLSIHPIMTDEEVHYIADAVKQAVNNIKKWHNEYTYDPYLNEFKSIHSPEQENIVKEWFKF</sequence>
<evidence type="ECO:0000313" key="4">
    <source>
        <dbReference type="EMBL" id="OLN32985.1"/>
    </source>
</evidence>
<comment type="caution">
    <text evidence="4">The sequence shown here is derived from an EMBL/GenBank/DDBJ whole genome shotgun (WGS) entry which is preliminary data.</text>
</comment>
<accession>A0A1Q8R084</accession>
<keyword evidence="5" id="KW-1185">Reference proteome</keyword>
<evidence type="ECO:0000313" key="5">
    <source>
        <dbReference type="Proteomes" id="UP000186102"/>
    </source>
</evidence>
<protein>
    <submittedName>
        <fullName evidence="4">Cysteine desulfurase</fullName>
    </submittedName>
</protein>
<dbReference type="PANTHER" id="PTHR43586:SF8">
    <property type="entry name" value="CYSTEINE DESULFURASE 1, CHLOROPLASTIC"/>
    <property type="match status" value="1"/>
</dbReference>
<dbReference type="InterPro" id="IPR015424">
    <property type="entry name" value="PyrdxlP-dep_Trfase"/>
</dbReference>
<dbReference type="Proteomes" id="UP000186102">
    <property type="component" value="Unassembled WGS sequence"/>
</dbReference>
<dbReference type="Gene3D" id="3.90.1150.10">
    <property type="entry name" value="Aspartate Aminotransferase, domain 1"/>
    <property type="match status" value="1"/>
</dbReference>
<dbReference type="InterPro" id="IPR015421">
    <property type="entry name" value="PyrdxlP-dep_Trfase_major"/>
</dbReference>
<dbReference type="Gene3D" id="3.40.640.10">
    <property type="entry name" value="Type I PLP-dependent aspartate aminotransferase-like (Major domain)"/>
    <property type="match status" value="1"/>
</dbReference>
<dbReference type="Pfam" id="PF00266">
    <property type="entry name" value="Aminotran_5"/>
    <property type="match status" value="1"/>
</dbReference>
<comment type="cofactor">
    <cofactor evidence="1">
        <name>pyridoxal 5'-phosphate</name>
        <dbReference type="ChEBI" id="CHEBI:597326"/>
    </cofactor>
</comment>
<evidence type="ECO:0000256" key="2">
    <source>
        <dbReference type="ARBA" id="ARBA00022898"/>
    </source>
</evidence>
<dbReference type="EMBL" id="MLBF01000005">
    <property type="protein sequence ID" value="OLN32985.1"/>
    <property type="molecule type" value="Genomic_DNA"/>
</dbReference>
<dbReference type="SUPFAM" id="SSF53383">
    <property type="entry name" value="PLP-dependent transferases"/>
    <property type="match status" value="1"/>
</dbReference>
<gene>
    <name evidence="4" type="ORF">DSOL_1096</name>
</gene>
<name>A0A1Q8R084_9FIRM</name>
<feature type="domain" description="Aminotransferase class V" evidence="3">
    <location>
        <begin position="32"/>
        <end position="441"/>
    </location>
</feature>
<evidence type="ECO:0000256" key="1">
    <source>
        <dbReference type="ARBA" id="ARBA00001933"/>
    </source>
</evidence>